<name>A0ACC6P925_9BACL</name>
<gene>
    <name evidence="1" type="ORF">WKI47_05730</name>
</gene>
<comment type="caution">
    <text evidence="1">The sequence shown here is derived from an EMBL/GenBank/DDBJ whole genome shotgun (WGS) entry which is preliminary data.</text>
</comment>
<dbReference type="Proteomes" id="UP001380953">
    <property type="component" value="Unassembled WGS sequence"/>
</dbReference>
<organism evidence="1 2">
    <name type="scientific">Saccharibacillus sacchari</name>
    <dbReference type="NCBI Taxonomy" id="456493"/>
    <lineage>
        <taxon>Bacteria</taxon>
        <taxon>Bacillati</taxon>
        <taxon>Bacillota</taxon>
        <taxon>Bacilli</taxon>
        <taxon>Bacillales</taxon>
        <taxon>Paenibacillaceae</taxon>
        <taxon>Saccharibacillus</taxon>
    </lineage>
</organism>
<sequence length="630" mass="69941">MEKGKLEGEYDVLRADAILFDKDGTLLDFTQMWGFWADTAIEMFRGLLAERGFVILQEDIPGIWGTQHDSTGRTSGYDKRGPLAMGTMDEMYAILVWHGYRAGLSWAESKMIVRDCLRHADDELERVRPARLLPGVQAFLDRCRLQGIPMAVVTADDTDSARLHLRWLGIEDYFNDVIGTDLAERGKPYPDLCLLACERLGVSPQRTIVIGDTDGDMEMARAAGAARKIGIGEPGVLKLADLTVPSFEWLLEGDFIYREGIDMNSKEQQGAESAQRLLATFQVITDTHVRDKAGHIHNRHFEQALQDISSYCEGSLGIMHAGDVTDRGLAGEYAEFRRIWNGRPANLPGLYVTLGNHDIGTVLWEEGGNPVDLSALPDFEVEDALDGHFPGSKQQTEQPLNAAQSLAEAAAEMGLDLAGMAERLGSSDATSGRARALWERRMRRFADGTGEAAPYHAHWIGGYHFIFLGSESPHPKDCDLSEAQLTWLQDRLAEKAAPNQPIFIFLHQPVRDTVAGSMSEQGWYGVNQDEALKKVLSGYPQAILFTGHTHWQLSAKRMMYDGQGAMPSMFNASSVAYLWTDRDEHLTGSEGLQVEIYADRVVVRGRDFVTRSWIAGAEYTVKFPVSVPQA</sequence>
<dbReference type="EMBL" id="JBBKAR010000016">
    <property type="protein sequence ID" value="MEJ8303416.1"/>
    <property type="molecule type" value="Genomic_DNA"/>
</dbReference>
<reference evidence="1" key="1">
    <citation type="submission" date="2024-03" db="EMBL/GenBank/DDBJ databases">
        <title>Whole genome sequecning of epiphytes from Marcgravia umbellata leaves.</title>
        <authorList>
            <person name="Kumar G."/>
            <person name="Savka M.A."/>
        </authorList>
    </citation>
    <scope>NUCLEOTIDE SEQUENCE</scope>
    <source>
        <strain evidence="1">RIT_BL5</strain>
    </source>
</reference>
<keyword evidence="1" id="KW-0378">Hydrolase</keyword>
<accession>A0ACC6P925</accession>
<protein>
    <submittedName>
        <fullName evidence="1">HAD-IA family hydrolase</fullName>
    </submittedName>
</protein>
<evidence type="ECO:0000313" key="2">
    <source>
        <dbReference type="Proteomes" id="UP001380953"/>
    </source>
</evidence>
<proteinExistence type="predicted"/>
<evidence type="ECO:0000313" key="1">
    <source>
        <dbReference type="EMBL" id="MEJ8303416.1"/>
    </source>
</evidence>
<keyword evidence="2" id="KW-1185">Reference proteome</keyword>